<evidence type="ECO:0000313" key="3">
    <source>
        <dbReference type="Proteomes" id="UP001153636"/>
    </source>
</evidence>
<gene>
    <name evidence="2" type="ORF">PSYICH_LOCUS5061</name>
</gene>
<protein>
    <submittedName>
        <fullName evidence="2">Uncharacterized protein</fullName>
    </submittedName>
</protein>
<evidence type="ECO:0000313" key="2">
    <source>
        <dbReference type="EMBL" id="CAH1104100.1"/>
    </source>
</evidence>
<dbReference type="AlphaFoldDB" id="A0A9P0CQK2"/>
<keyword evidence="3" id="KW-1185">Reference proteome</keyword>
<accession>A0A9P0CQK2</accession>
<sequence>MTWVRLAKFSQKRRSNDRQTVVKATIPEKPPTEGNTSTRKESIADFLELKDSQDSHYSHNDIKKYEETIKELINVLEGTNDSIESVDSATNTTVVEKTNKEQELAKNIADQPLNDKEVPFQVPRKFSTNFQKPVREKSKKTLIPTSNSFDVLIDTSDTDTDDDIGPW</sequence>
<name>A0A9P0CQK2_9CUCU</name>
<dbReference type="Proteomes" id="UP001153636">
    <property type="component" value="Chromosome 16"/>
</dbReference>
<organism evidence="2 3">
    <name type="scientific">Psylliodes chrysocephalus</name>
    <dbReference type="NCBI Taxonomy" id="3402493"/>
    <lineage>
        <taxon>Eukaryota</taxon>
        <taxon>Metazoa</taxon>
        <taxon>Ecdysozoa</taxon>
        <taxon>Arthropoda</taxon>
        <taxon>Hexapoda</taxon>
        <taxon>Insecta</taxon>
        <taxon>Pterygota</taxon>
        <taxon>Neoptera</taxon>
        <taxon>Endopterygota</taxon>
        <taxon>Coleoptera</taxon>
        <taxon>Polyphaga</taxon>
        <taxon>Cucujiformia</taxon>
        <taxon>Chrysomeloidea</taxon>
        <taxon>Chrysomelidae</taxon>
        <taxon>Galerucinae</taxon>
        <taxon>Alticini</taxon>
        <taxon>Psylliodes</taxon>
    </lineage>
</organism>
<proteinExistence type="predicted"/>
<evidence type="ECO:0000256" key="1">
    <source>
        <dbReference type="SAM" id="MobiDB-lite"/>
    </source>
</evidence>
<feature type="region of interest" description="Disordered" evidence="1">
    <location>
        <begin position="1"/>
        <end position="42"/>
    </location>
</feature>
<reference evidence="2" key="1">
    <citation type="submission" date="2022-01" db="EMBL/GenBank/DDBJ databases">
        <authorList>
            <person name="King R."/>
        </authorList>
    </citation>
    <scope>NUCLEOTIDE SEQUENCE</scope>
</reference>
<dbReference type="EMBL" id="OV651828">
    <property type="protein sequence ID" value="CAH1104100.1"/>
    <property type="molecule type" value="Genomic_DNA"/>
</dbReference>